<dbReference type="AlphaFoldDB" id="A0A9D7Y0L9"/>
<dbReference type="EMBL" id="JADKGK010000025">
    <property type="protein sequence ID" value="MBL0005342.1"/>
    <property type="molecule type" value="Genomic_DNA"/>
</dbReference>
<organism evidence="1 2">
    <name type="scientific">Candidatus Phosphoribacter hodrii</name>
    <dbReference type="NCBI Taxonomy" id="2953743"/>
    <lineage>
        <taxon>Bacteria</taxon>
        <taxon>Bacillati</taxon>
        <taxon>Actinomycetota</taxon>
        <taxon>Actinomycetes</taxon>
        <taxon>Micrococcales</taxon>
        <taxon>Dermatophilaceae</taxon>
        <taxon>Candidatus Phosphoribacter</taxon>
    </lineage>
</organism>
<proteinExistence type="predicted"/>
<comment type="caution">
    <text evidence="1">The sequence shown here is derived from an EMBL/GenBank/DDBJ whole genome shotgun (WGS) entry which is preliminary data.</text>
</comment>
<name>A0A9D7Y0L9_9MICO</name>
<sequence>MASAFFLVGPMTAIMLHPSSAGLELDKTENRNVLGDLLQQQKLGSGRGAVRDLGT</sequence>
<dbReference type="Proteomes" id="UP000886632">
    <property type="component" value="Unassembled WGS sequence"/>
</dbReference>
<protein>
    <submittedName>
        <fullName evidence="1">Uncharacterized protein</fullName>
    </submittedName>
</protein>
<evidence type="ECO:0000313" key="1">
    <source>
        <dbReference type="EMBL" id="MBL0005342.1"/>
    </source>
</evidence>
<reference evidence="1" key="1">
    <citation type="submission" date="2020-10" db="EMBL/GenBank/DDBJ databases">
        <title>Connecting structure to function with the recovery of over 1000 high-quality activated sludge metagenome-assembled genomes encoding full-length rRNA genes using long-read sequencing.</title>
        <authorList>
            <person name="Singleton C.M."/>
            <person name="Petriglieri F."/>
            <person name="Kristensen J.M."/>
            <person name="Kirkegaard R.H."/>
            <person name="Michaelsen T.Y."/>
            <person name="Andersen M.H."/>
            <person name="Karst S.M."/>
            <person name="Dueholm M.S."/>
            <person name="Nielsen P.H."/>
            <person name="Albertsen M."/>
        </authorList>
    </citation>
    <scope>NUCLEOTIDE SEQUENCE</scope>
    <source>
        <strain evidence="1">Ribe_18-Q3-R11-54_MAXAC.001</strain>
    </source>
</reference>
<accession>A0A9D7Y0L9</accession>
<gene>
    <name evidence="1" type="ORF">IPP00_15635</name>
</gene>
<evidence type="ECO:0000313" key="2">
    <source>
        <dbReference type="Proteomes" id="UP000886632"/>
    </source>
</evidence>